<gene>
    <name evidence="2" type="ORF">LTRI10_LOCUS53310</name>
</gene>
<accession>A0AAV2GXX7</accession>
<organism evidence="2 3">
    <name type="scientific">Linum trigynum</name>
    <dbReference type="NCBI Taxonomy" id="586398"/>
    <lineage>
        <taxon>Eukaryota</taxon>
        <taxon>Viridiplantae</taxon>
        <taxon>Streptophyta</taxon>
        <taxon>Embryophyta</taxon>
        <taxon>Tracheophyta</taxon>
        <taxon>Spermatophyta</taxon>
        <taxon>Magnoliopsida</taxon>
        <taxon>eudicotyledons</taxon>
        <taxon>Gunneridae</taxon>
        <taxon>Pentapetalae</taxon>
        <taxon>rosids</taxon>
        <taxon>fabids</taxon>
        <taxon>Malpighiales</taxon>
        <taxon>Linaceae</taxon>
        <taxon>Linum</taxon>
    </lineage>
</organism>
<dbReference type="EMBL" id="OZ034822">
    <property type="protein sequence ID" value="CAL1414130.1"/>
    <property type="molecule type" value="Genomic_DNA"/>
</dbReference>
<dbReference type="Proteomes" id="UP001497516">
    <property type="component" value="Chromosome 9"/>
</dbReference>
<evidence type="ECO:0000313" key="3">
    <source>
        <dbReference type="Proteomes" id="UP001497516"/>
    </source>
</evidence>
<sequence>MSHVGVVRRQAEGSICSVPILPLFGSVALITPSIAVVGVAIIIIIIIHAVSALKTKDLCTFFQLSFRFVSFAFPTGHSP</sequence>
<dbReference type="AlphaFoldDB" id="A0AAV2GXX7"/>
<proteinExistence type="predicted"/>
<evidence type="ECO:0000256" key="1">
    <source>
        <dbReference type="SAM" id="Phobius"/>
    </source>
</evidence>
<keyword evidence="1" id="KW-0472">Membrane</keyword>
<name>A0AAV2GXX7_9ROSI</name>
<feature type="transmembrane region" description="Helical" evidence="1">
    <location>
        <begin position="20"/>
        <end position="47"/>
    </location>
</feature>
<keyword evidence="1" id="KW-0812">Transmembrane</keyword>
<evidence type="ECO:0000313" key="2">
    <source>
        <dbReference type="EMBL" id="CAL1414130.1"/>
    </source>
</evidence>
<protein>
    <submittedName>
        <fullName evidence="2">Uncharacterized protein</fullName>
    </submittedName>
</protein>
<keyword evidence="1" id="KW-1133">Transmembrane helix</keyword>
<keyword evidence="3" id="KW-1185">Reference proteome</keyword>
<reference evidence="2 3" key="1">
    <citation type="submission" date="2024-04" db="EMBL/GenBank/DDBJ databases">
        <authorList>
            <person name="Fracassetti M."/>
        </authorList>
    </citation>
    <scope>NUCLEOTIDE SEQUENCE [LARGE SCALE GENOMIC DNA]</scope>
</reference>